<name>A0A935W2T6_9PROT</name>
<dbReference type="PANTHER" id="PTHR39338:SF7">
    <property type="entry name" value="BLL6692 PROTEIN"/>
    <property type="match status" value="1"/>
</dbReference>
<dbReference type="PANTHER" id="PTHR39338">
    <property type="entry name" value="BLL5662 PROTEIN-RELATED"/>
    <property type="match status" value="1"/>
</dbReference>
<comment type="caution">
    <text evidence="2">The sequence shown here is derived from an EMBL/GenBank/DDBJ whole genome shotgun (WGS) entry which is preliminary data.</text>
</comment>
<organism evidence="2 3">
    <name type="scientific">Candidatus Accumulibacter affinis</name>
    <dbReference type="NCBI Taxonomy" id="2954384"/>
    <lineage>
        <taxon>Bacteria</taxon>
        <taxon>Pseudomonadati</taxon>
        <taxon>Pseudomonadota</taxon>
        <taxon>Betaproteobacteria</taxon>
        <taxon>Candidatus Accumulibacter</taxon>
    </lineage>
</organism>
<evidence type="ECO:0000313" key="2">
    <source>
        <dbReference type="EMBL" id="MBK7953651.1"/>
    </source>
</evidence>
<dbReference type="AlphaFoldDB" id="A0A935W2T6"/>
<dbReference type="EMBL" id="JADJOT010000006">
    <property type="protein sequence ID" value="MBK7953651.1"/>
    <property type="molecule type" value="Genomic_DNA"/>
</dbReference>
<protein>
    <submittedName>
        <fullName evidence="2">VWA domain-containing protein</fullName>
    </submittedName>
</protein>
<feature type="region of interest" description="Disordered" evidence="1">
    <location>
        <begin position="124"/>
        <end position="159"/>
    </location>
</feature>
<feature type="compositionally biased region" description="Low complexity" evidence="1">
    <location>
        <begin position="140"/>
        <end position="159"/>
    </location>
</feature>
<sequence>MSKPSVTGARVVNESPVTRRRVVGEQPATSEPTMNHLPPLLLGLFRELLANGVQLGVRDYLDGLRALQLGFGHGGRPALRDLALALWARSDEEHRLITRWFAGLPIAEQPLLDAVDDALRAAGAVASQPPRETRRASPEPASGHGTAASPSTSGAATATPVDVRARVSFAGMHEGSGLPVPRLSAEPPIGEDYVLHPHTLVSLRDLAVLWRRYRRSTRRGPRSELDLTATIGERCRGGLLQQPVYRPRRGNSARLLVLADVSPSMEPWLPFLATLAESLRFGRLASAEMRYFSNLPRRHLFADVSLADPQPRDEVLRRYSGAGLLIVSDSGSVRGYLNRRRAVQTAAFLAEAKCLSPAIVWLNPMPQTRWAGTSAALVAAGPNVVMLPLDAAHLLHAVDILRGNK</sequence>
<dbReference type="Proteomes" id="UP000706151">
    <property type="component" value="Unassembled WGS sequence"/>
</dbReference>
<dbReference type="InterPro" id="IPR008912">
    <property type="entry name" value="Uncharacterised_CoxE"/>
</dbReference>
<proteinExistence type="predicted"/>
<evidence type="ECO:0000256" key="1">
    <source>
        <dbReference type="SAM" id="MobiDB-lite"/>
    </source>
</evidence>
<dbReference type="Pfam" id="PF05762">
    <property type="entry name" value="VWA_CoxE"/>
    <property type="match status" value="1"/>
</dbReference>
<reference evidence="2 3" key="1">
    <citation type="submission" date="2020-10" db="EMBL/GenBank/DDBJ databases">
        <title>Connecting structure to function with the recovery of over 1000 high-quality activated sludge metagenome-assembled genomes encoding full-length rRNA genes using long-read sequencing.</title>
        <authorList>
            <person name="Singleton C.M."/>
            <person name="Petriglieri F."/>
            <person name="Kristensen J.M."/>
            <person name="Kirkegaard R.H."/>
            <person name="Michaelsen T.Y."/>
            <person name="Andersen M.H."/>
            <person name="Karst S.M."/>
            <person name="Dueholm M.S."/>
            <person name="Nielsen P.H."/>
            <person name="Albertsen M."/>
        </authorList>
    </citation>
    <scope>NUCLEOTIDE SEQUENCE [LARGE SCALE GENOMIC DNA]</scope>
    <source>
        <strain evidence="2">Fred_18-Q3-R57-64_BAT3C.720</strain>
    </source>
</reference>
<evidence type="ECO:0000313" key="3">
    <source>
        <dbReference type="Proteomes" id="UP000706151"/>
    </source>
</evidence>
<gene>
    <name evidence="2" type="ORF">IPK02_06610</name>
</gene>
<accession>A0A935W2T6</accession>